<dbReference type="AlphaFoldDB" id="A0A942TR77"/>
<evidence type="ECO:0000313" key="2">
    <source>
        <dbReference type="Proteomes" id="UP000682713"/>
    </source>
</evidence>
<proteinExistence type="predicted"/>
<keyword evidence="2" id="KW-1185">Reference proteome</keyword>
<organism evidence="1 2">
    <name type="scientific">Lederbergia citrisecunda</name>
    <dbReference type="NCBI Taxonomy" id="2833583"/>
    <lineage>
        <taxon>Bacteria</taxon>
        <taxon>Bacillati</taxon>
        <taxon>Bacillota</taxon>
        <taxon>Bacilli</taxon>
        <taxon>Bacillales</taxon>
        <taxon>Bacillaceae</taxon>
        <taxon>Lederbergia</taxon>
    </lineage>
</organism>
<protein>
    <submittedName>
        <fullName evidence="1">Uncharacterized protein</fullName>
    </submittedName>
</protein>
<gene>
    <name evidence="1" type="ORF">KHA93_14120</name>
</gene>
<reference evidence="1 2" key="1">
    <citation type="submission" date="2021-05" db="EMBL/GenBank/DDBJ databases">
        <title>Novel Bacillus species.</title>
        <authorList>
            <person name="Liu G."/>
        </authorList>
    </citation>
    <scope>NUCLEOTIDE SEQUENCE [LARGE SCALE GENOMIC DNA]</scope>
    <source>
        <strain evidence="1 2">FJAT-49732</strain>
    </source>
</reference>
<dbReference type="EMBL" id="JAGYPJ010000001">
    <property type="protein sequence ID" value="MBS4200769.1"/>
    <property type="molecule type" value="Genomic_DNA"/>
</dbReference>
<evidence type="ECO:0000313" key="1">
    <source>
        <dbReference type="EMBL" id="MBS4200769.1"/>
    </source>
</evidence>
<dbReference type="Proteomes" id="UP000682713">
    <property type="component" value="Unassembled WGS sequence"/>
</dbReference>
<dbReference type="RefSeq" id="WP_213111310.1">
    <property type="nucleotide sequence ID" value="NZ_JAGYPJ010000001.1"/>
</dbReference>
<sequence length="225" mass="26230">MKTVLMNTLLRIIFYPLPKISISKEEEHAFNHLFESSCKKADKLIAYNLDIPKYKFLYFLSKNKRVVLHGSNNKDIHTFEPRRQTLFNGEMTTAIFATKDPMWPIFYAILDKSKIVGNIRNGSVSTNGKKYFHFYSLTKPTLINMPWTTGMIYLLPEDTFINISKGVIKFNEWVSERSVLPIAKMEIEPSDFYFLNKVASHRSDESVIKSWLLYKVRSLIKVVSK</sequence>
<accession>A0A942TR77</accession>
<name>A0A942TR77_9BACI</name>
<comment type="caution">
    <text evidence="1">The sequence shown here is derived from an EMBL/GenBank/DDBJ whole genome shotgun (WGS) entry which is preliminary data.</text>
</comment>